<reference evidence="1 2" key="1">
    <citation type="submission" date="2015-03" db="EMBL/GenBank/DDBJ databases">
        <authorList>
            <consortium name="Pathogen Informatics"/>
        </authorList>
    </citation>
    <scope>NUCLEOTIDE SEQUENCE [LARGE SCALE GENOMIC DNA]</scope>
    <source>
        <strain evidence="1 2">A1104</strain>
    </source>
</reference>
<protein>
    <submittedName>
        <fullName evidence="1">Uncharacterized protein</fullName>
    </submittedName>
</protein>
<organism evidence="1 2">
    <name type="scientific">Salmonella enterica subsp. enterica serovar Bovismorbificans</name>
    <dbReference type="NCBI Taxonomy" id="58097"/>
    <lineage>
        <taxon>Bacteria</taxon>
        <taxon>Pseudomonadati</taxon>
        <taxon>Pseudomonadota</taxon>
        <taxon>Gammaproteobacteria</taxon>
        <taxon>Enterobacterales</taxon>
        <taxon>Enterobacteriaceae</taxon>
        <taxon>Salmonella</taxon>
    </lineage>
</organism>
<sequence length="67" mass="7085">MVDNNVQQEANNKAVTITGLRPIASESGPVKSKPIASMAVEIESETLLLAGETPNSWESTGSIGWTQ</sequence>
<gene>
    <name evidence="1" type="ORF">ERS008198_04486</name>
</gene>
<dbReference type="EMBL" id="CQPA01000061">
    <property type="protein sequence ID" value="CNV14869.1"/>
    <property type="molecule type" value="Genomic_DNA"/>
</dbReference>
<dbReference type="Proteomes" id="UP000041314">
    <property type="component" value="Unassembled WGS sequence"/>
</dbReference>
<accession>A0A655EDS1</accession>
<evidence type="ECO:0000313" key="1">
    <source>
        <dbReference type="EMBL" id="CNV14869.1"/>
    </source>
</evidence>
<dbReference type="AlphaFoldDB" id="A0A655EDS1"/>
<name>A0A655EDS1_SALET</name>
<proteinExistence type="predicted"/>
<evidence type="ECO:0000313" key="2">
    <source>
        <dbReference type="Proteomes" id="UP000041314"/>
    </source>
</evidence>